<comment type="caution">
    <text evidence="2">The sequence shown here is derived from an EMBL/GenBank/DDBJ whole genome shotgun (WGS) entry which is preliminary data.</text>
</comment>
<protein>
    <submittedName>
        <fullName evidence="2">Lactonase family protein</fullName>
    </submittedName>
</protein>
<evidence type="ECO:0000256" key="1">
    <source>
        <dbReference type="ARBA" id="ARBA00005564"/>
    </source>
</evidence>
<dbReference type="Proteomes" id="UP000581206">
    <property type="component" value="Unassembled WGS sequence"/>
</dbReference>
<dbReference type="RefSeq" id="WP_168631568.1">
    <property type="nucleotide sequence ID" value="NZ_BONL01000021.1"/>
</dbReference>
<dbReference type="InterPro" id="IPR015943">
    <property type="entry name" value="WD40/YVTN_repeat-like_dom_sf"/>
</dbReference>
<evidence type="ECO:0000313" key="3">
    <source>
        <dbReference type="Proteomes" id="UP000581206"/>
    </source>
</evidence>
<proteinExistence type="inferred from homology"/>
<dbReference type="PANTHER" id="PTHR30344:SF1">
    <property type="entry name" value="6-PHOSPHOGLUCONOLACTONASE"/>
    <property type="match status" value="1"/>
</dbReference>
<dbReference type="InterPro" id="IPR050282">
    <property type="entry name" value="Cycloisomerase_2"/>
</dbReference>
<dbReference type="GO" id="GO:0017057">
    <property type="term" value="F:6-phosphogluconolactonase activity"/>
    <property type="evidence" value="ECO:0007669"/>
    <property type="project" value="TreeGrafter"/>
</dbReference>
<reference evidence="2 3" key="1">
    <citation type="submission" date="2020-04" db="EMBL/GenBank/DDBJ databases">
        <title>MicrobeNet Type strains.</title>
        <authorList>
            <person name="Nicholson A.C."/>
        </authorList>
    </citation>
    <scope>NUCLEOTIDE SEQUENCE [LARGE SCALE GENOMIC DNA]</scope>
    <source>
        <strain evidence="2 3">ATCC BAA-788</strain>
    </source>
</reference>
<keyword evidence="3" id="KW-1185">Reference proteome</keyword>
<dbReference type="SUPFAM" id="SSF75011">
    <property type="entry name" value="3-carboxy-cis,cis-mucoante lactonizing enzyme"/>
    <property type="match status" value="1"/>
</dbReference>
<gene>
    <name evidence="2" type="ORF">HGA03_17445</name>
</gene>
<evidence type="ECO:0000313" key="2">
    <source>
        <dbReference type="EMBL" id="NKY24448.1"/>
    </source>
</evidence>
<dbReference type="EMBL" id="JAAXOX010000015">
    <property type="protein sequence ID" value="NKY24448.1"/>
    <property type="molecule type" value="Genomic_DNA"/>
</dbReference>
<dbReference type="Gene3D" id="2.130.10.10">
    <property type="entry name" value="YVTN repeat-like/Quinoprotein amine dehydrogenase"/>
    <property type="match status" value="2"/>
</dbReference>
<dbReference type="AlphaFoldDB" id="A0A7X6KYF5"/>
<accession>A0A7X6KYF5</accession>
<dbReference type="InterPro" id="IPR019405">
    <property type="entry name" value="Lactonase_7-beta_prop"/>
</dbReference>
<name>A0A7X6KYF5_9CELL</name>
<comment type="similarity">
    <text evidence="1">Belongs to the cycloisomerase 2 family.</text>
</comment>
<sequence length="403" mass="42254">MSTPTHQPLVAFVGSYTGDTTAGGITVLSIERDGATLRLTPTSHVGKPTEAGYLIHDPERGTLYAVDERKTDGRGPAGAPAAVHAFAVDPTDGHLTVLNTVVTPGPFPTYLALDGARGLLVSANHGGFDHVEKVTRTADGTWVAGYDYDDSTVVVYRLGPDGSLAGITDVQVMAGHGLDPNNSLQAGGHAQSAPHAHSAVIDPSGAFLLVGDKGTDRIRVYRLGDSLELVHELHTGDETAPRHLAFDPTTALLYATYELSSELAVLEFDQATGVLRELTKSSTVAGPVGRTNEPADVRVHPAGGLVYVNNRGEDSLAWFRHDGDVLRRLGAVELAASIHPGLAARSFAFDPTGTFLLLADRPAGLVRAYAVDPGTGALHPAGQVEVPEAAFVTVIQLPGQARR</sequence>
<dbReference type="Pfam" id="PF10282">
    <property type="entry name" value="Lactonase"/>
    <property type="match status" value="1"/>
</dbReference>
<dbReference type="PANTHER" id="PTHR30344">
    <property type="entry name" value="6-PHOSPHOGLUCONOLACTONASE-RELATED"/>
    <property type="match status" value="1"/>
</dbReference>
<organism evidence="2 3">
    <name type="scientific">Cellulomonas denverensis</name>
    <dbReference type="NCBI Taxonomy" id="264297"/>
    <lineage>
        <taxon>Bacteria</taxon>
        <taxon>Bacillati</taxon>
        <taxon>Actinomycetota</taxon>
        <taxon>Actinomycetes</taxon>
        <taxon>Micrococcales</taxon>
        <taxon>Cellulomonadaceae</taxon>
        <taxon>Cellulomonas</taxon>
    </lineage>
</organism>